<dbReference type="SUPFAM" id="SSF53649">
    <property type="entry name" value="Alkaline phosphatase-like"/>
    <property type="match status" value="1"/>
</dbReference>
<comment type="caution">
    <text evidence="1">The sequence shown here is derived from an EMBL/GenBank/DDBJ whole genome shotgun (WGS) entry which is preliminary data.</text>
</comment>
<dbReference type="PANTHER" id="PTHR47371">
    <property type="entry name" value="LIPOTEICHOIC ACID SYNTHASE"/>
    <property type="match status" value="1"/>
</dbReference>
<protein>
    <submittedName>
        <fullName evidence="1">Uncharacterized protein</fullName>
    </submittedName>
</protein>
<keyword evidence="2" id="KW-1185">Reference proteome</keyword>
<evidence type="ECO:0000313" key="2">
    <source>
        <dbReference type="Proteomes" id="UP000245293"/>
    </source>
</evidence>
<dbReference type="InterPro" id="IPR017850">
    <property type="entry name" value="Alkaline_phosphatase_core_sf"/>
</dbReference>
<reference evidence="2" key="1">
    <citation type="submission" date="2018-05" db="EMBL/GenBank/DDBJ databases">
        <authorList>
            <person name="Du Z."/>
            <person name="Wang X."/>
        </authorList>
    </citation>
    <scope>NUCLEOTIDE SEQUENCE [LARGE SCALE GENOMIC DNA]</scope>
    <source>
        <strain evidence="2">WDS4C29</strain>
    </source>
</reference>
<proteinExistence type="predicted"/>
<dbReference type="EMBL" id="QETF01000009">
    <property type="protein sequence ID" value="PWG16754.1"/>
    <property type="molecule type" value="Genomic_DNA"/>
</dbReference>
<evidence type="ECO:0000313" key="1">
    <source>
        <dbReference type="EMBL" id="PWG16754.1"/>
    </source>
</evidence>
<dbReference type="InterPro" id="IPR050448">
    <property type="entry name" value="OpgB/LTA_synthase_biosynth"/>
</dbReference>
<dbReference type="Proteomes" id="UP000245293">
    <property type="component" value="Unassembled WGS sequence"/>
</dbReference>
<gene>
    <name evidence="1" type="ORF">DFK10_09450</name>
</gene>
<sequence length="426" mass="46418">MIAEWVLELERSGALENTVLIIASDHLAMPNTVWSTLEPLERRNLLLIRGDGIEPRNDGTPGSPLDVGATLLDLIGYPVRGLGLGRSLVAEPDTGGSEIEDIETAIGDSASYIASLWAYPELGETIEIDKENGEIVLGSRTIRYPALFMLDPQNMVKDIRFSFYGDKSLTEVVAGLSEPSRFLWVQDCEVIALGHYGVPAQDDSSCALLGTDESDLRWATPLPQRSPIETEELLAPLAGESNGAIYRAVLPTADLQRAGQGSIQSKDAIVIRSASFGTGQSFVENRDLNQRVVLQRGISVLGQSEVGRIDLLGHFDTCAFEEESGTLLALDFHVESYLSMLSTEYEWLFVVAHDSADCGRYNLAEVFANTELRVGHDIGFRRPYIGLVGRTGKVLELTGRPETSIELDTASLVDDRPEEHGETGAP</sequence>
<dbReference type="Gene3D" id="3.40.720.10">
    <property type="entry name" value="Alkaline Phosphatase, subunit A"/>
    <property type="match status" value="1"/>
</dbReference>
<dbReference type="AlphaFoldDB" id="A0A2V1P4H6"/>
<accession>A0A2V1P4H6</accession>
<organism evidence="1 2">
    <name type="scientific">Salibaculum griseiflavum</name>
    <dbReference type="NCBI Taxonomy" id="1914409"/>
    <lineage>
        <taxon>Bacteria</taxon>
        <taxon>Pseudomonadati</taxon>
        <taxon>Pseudomonadota</taxon>
        <taxon>Alphaproteobacteria</taxon>
        <taxon>Rhodobacterales</taxon>
        <taxon>Roseobacteraceae</taxon>
        <taxon>Salibaculum</taxon>
    </lineage>
</organism>
<dbReference type="PANTHER" id="PTHR47371:SF3">
    <property type="entry name" value="PHOSPHOGLYCEROL TRANSFERASE I"/>
    <property type="match status" value="1"/>
</dbReference>
<name>A0A2V1P4H6_9RHOB</name>
<dbReference type="OrthoDB" id="9760224at2"/>